<evidence type="ECO:0000313" key="2">
    <source>
        <dbReference type="Proteomes" id="UP001148737"/>
    </source>
</evidence>
<accession>A0ACC1QPA4</accession>
<organism evidence="1 2">
    <name type="scientific">Lecanicillium saksenae</name>
    <dbReference type="NCBI Taxonomy" id="468837"/>
    <lineage>
        <taxon>Eukaryota</taxon>
        <taxon>Fungi</taxon>
        <taxon>Dikarya</taxon>
        <taxon>Ascomycota</taxon>
        <taxon>Pezizomycotina</taxon>
        <taxon>Sordariomycetes</taxon>
        <taxon>Hypocreomycetidae</taxon>
        <taxon>Hypocreales</taxon>
        <taxon>Cordycipitaceae</taxon>
        <taxon>Lecanicillium</taxon>
    </lineage>
</organism>
<sequence length="474" mass="53982">MAMQGDDVAWEESERIDRVWRHSLFEESTLKAIGRFIAKHRQGVPTELCEPLGGAFNVMFRMKFIDGGSAVIRFTKPGSTISLCAPLGTQEESPPNIGPFIIMEYINHEMDMVEVLNMPGRTRDNRPILNPDIDKAVLKSLYAEVAKILLQLAKLEFPVIGALEETEEWSWEVTGRPLSLPLNELVRVGTLSRDKLPTTTFRSTSEYLEGLAALHIDHLAAQRNDAVDSKMDCQRKYVARQLFQKLAREKKLLSAEHDKGPFKFWCDDLRPSNILLDANLHIVGVIDWEFSYAAPSEFSFAPPWWLLLEQPEYWTDGGLDNWIEVYKERWPVFLEAMTECEDVAMASGKLREDQRLSDKMRESWASGGFWTVYAARKKFAFDCVYWKELDARFFGSDGETQDAENILARRLELLDEPARVAMDPFVERKVAGTETRVLAWDPEEYTLVHQAALAQKNRGSEESIAVSSGKSSMS</sequence>
<keyword evidence="2" id="KW-1185">Reference proteome</keyword>
<name>A0ACC1QPA4_9HYPO</name>
<gene>
    <name evidence="1" type="ORF">NLG97_g7159</name>
</gene>
<reference evidence="1" key="1">
    <citation type="submission" date="2022-07" db="EMBL/GenBank/DDBJ databases">
        <title>Genome Sequence of Lecanicillium saksenae.</title>
        <authorList>
            <person name="Buettner E."/>
        </authorList>
    </citation>
    <scope>NUCLEOTIDE SEQUENCE</scope>
    <source>
        <strain evidence="1">VT-O1</strain>
    </source>
</reference>
<dbReference type="EMBL" id="JANAKD010001056">
    <property type="protein sequence ID" value="KAJ3484020.1"/>
    <property type="molecule type" value="Genomic_DNA"/>
</dbReference>
<proteinExistence type="predicted"/>
<dbReference type="Proteomes" id="UP001148737">
    <property type="component" value="Unassembled WGS sequence"/>
</dbReference>
<protein>
    <submittedName>
        <fullName evidence="1">Uncharacterized protein</fullName>
    </submittedName>
</protein>
<comment type="caution">
    <text evidence="1">The sequence shown here is derived from an EMBL/GenBank/DDBJ whole genome shotgun (WGS) entry which is preliminary data.</text>
</comment>
<evidence type="ECO:0000313" key="1">
    <source>
        <dbReference type="EMBL" id="KAJ3484020.1"/>
    </source>
</evidence>